<feature type="region of interest" description="Disordered" evidence="1">
    <location>
        <begin position="1"/>
        <end position="21"/>
    </location>
</feature>
<reference evidence="2" key="1">
    <citation type="submission" date="2022-01" db="EMBL/GenBank/DDBJ databases">
        <title>Novel bile acid biosynthetic pathways are enriched in the microbiome of centenarians.</title>
        <authorList>
            <person name="Sato Y."/>
            <person name="Atarashi K."/>
            <person name="Plichta R.D."/>
            <person name="Arai Y."/>
            <person name="Sasajima S."/>
            <person name="Kearney M.S."/>
            <person name="Suda W."/>
            <person name="Takeshita K."/>
            <person name="Sasaki T."/>
            <person name="Okamoto S."/>
            <person name="Skelly N.A."/>
            <person name="Okamura Y."/>
            <person name="Vlamakis H."/>
            <person name="Li Y."/>
            <person name="Tanoue T."/>
            <person name="Takei H."/>
            <person name="Nittono H."/>
            <person name="Narushima S."/>
            <person name="Irie J."/>
            <person name="Itoh H."/>
            <person name="Moriya K."/>
            <person name="Sugiura Y."/>
            <person name="Suematsu M."/>
            <person name="Moritoki N."/>
            <person name="Shibata S."/>
            <person name="Littman R.D."/>
            <person name="Fischbach A.M."/>
            <person name="Uwamino Y."/>
            <person name="Inoue T."/>
            <person name="Honda A."/>
            <person name="Hattori M."/>
            <person name="Murai T."/>
            <person name="Xavier J.R."/>
            <person name="Hirose N."/>
            <person name="Honda K."/>
        </authorList>
    </citation>
    <scope>NUCLEOTIDE SEQUENCE</scope>
    <source>
        <strain evidence="2">CE91-St55</strain>
    </source>
</reference>
<dbReference type="AlphaFoldDB" id="A0AA37N2D2"/>
<gene>
    <name evidence="2" type="ORF">CE91St55_04740</name>
</gene>
<evidence type="ECO:0000313" key="3">
    <source>
        <dbReference type="Proteomes" id="UP001055091"/>
    </source>
</evidence>
<protein>
    <submittedName>
        <fullName evidence="2">Uncharacterized protein</fullName>
    </submittedName>
</protein>
<sequence length="59" mass="6701">MIPRTHPKRKQTPKPMSPAGEAISPVCIVMSFFRSAKIVERFLILGLDFYLQDSLPDIL</sequence>
<evidence type="ECO:0000313" key="2">
    <source>
        <dbReference type="EMBL" id="GKG98492.1"/>
    </source>
</evidence>
<accession>A0AA37N2D2</accession>
<comment type="caution">
    <text evidence="2">The sequence shown here is derived from an EMBL/GenBank/DDBJ whole genome shotgun (WGS) entry which is preliminary data.</text>
</comment>
<organism evidence="2 3">
    <name type="scientific">Hungatella hathewayi</name>
    <dbReference type="NCBI Taxonomy" id="154046"/>
    <lineage>
        <taxon>Bacteria</taxon>
        <taxon>Bacillati</taxon>
        <taxon>Bacillota</taxon>
        <taxon>Clostridia</taxon>
        <taxon>Lachnospirales</taxon>
        <taxon>Lachnospiraceae</taxon>
        <taxon>Hungatella</taxon>
    </lineage>
</organism>
<name>A0AA37N2D2_9FIRM</name>
<evidence type="ECO:0000256" key="1">
    <source>
        <dbReference type="SAM" id="MobiDB-lite"/>
    </source>
</evidence>
<dbReference type="Proteomes" id="UP001055091">
    <property type="component" value="Unassembled WGS sequence"/>
</dbReference>
<dbReference type="EMBL" id="BQNJ01000001">
    <property type="protein sequence ID" value="GKG98492.1"/>
    <property type="molecule type" value="Genomic_DNA"/>
</dbReference>
<feature type="compositionally biased region" description="Basic residues" evidence="1">
    <location>
        <begin position="1"/>
        <end position="12"/>
    </location>
</feature>
<proteinExistence type="predicted"/>